<sequence>MAVLLGSQLGLLRRYRRRAFLVVLLAFLVIVVEPYHHVQTAFDYPRPSENTDPPFFDQCITPKDAADSTPRQSGVLFMMARNNEADAAAKTVRNLENYFNQWYHYPWVFLNDQPFEKRFIERVTKQVTNGTRLVFDTIGSPMWGWPEQFGEKQQVKAMKSWDRMVEGQGNEFRVGSHAQKASYHHMCRFNSGFFFDHPAMREFKWYWRVEPGVSFTCDVPYDPFYHMAKRNKTYGYTIALWELGRTAPSLFRATSDFADKLPGPRPALWQALHEASWAPWPIRKYLVPLFPSKNARGDGWNMCHFWSNFEIADLDFFRSERYRDYFAHLDKLGGFHFERWGDAPVHSLAAAMFLQPEQIHYFEDIGYKHSPFQHCPENGCHCSCNTVGTVGQYCLDRIRTTVQPAVRDSGKSGGPWKLGAWGRGGLR</sequence>
<evidence type="ECO:0000256" key="4">
    <source>
        <dbReference type="PIRSR" id="PIRSR018153-1"/>
    </source>
</evidence>
<name>A0A9P4MQE9_9PEZI</name>
<dbReference type="SUPFAM" id="SSF53448">
    <property type="entry name" value="Nucleotide-diphospho-sugar transferases"/>
    <property type="match status" value="1"/>
</dbReference>
<dbReference type="AlphaFoldDB" id="A0A9P4MQE9"/>
<dbReference type="PIRSF" id="PIRSF018153">
    <property type="entry name" value="Glyco_trans_15"/>
    <property type="match status" value="1"/>
</dbReference>
<dbReference type="GO" id="GO:0006487">
    <property type="term" value="P:protein N-linked glycosylation"/>
    <property type="evidence" value="ECO:0007669"/>
    <property type="project" value="TreeGrafter"/>
</dbReference>
<evidence type="ECO:0000256" key="2">
    <source>
        <dbReference type="ARBA" id="ARBA00022676"/>
    </source>
</evidence>
<dbReference type="GO" id="GO:0000032">
    <property type="term" value="P:cell wall mannoprotein biosynthetic process"/>
    <property type="evidence" value="ECO:0007669"/>
    <property type="project" value="TreeGrafter"/>
</dbReference>
<dbReference type="GO" id="GO:0005794">
    <property type="term" value="C:Golgi apparatus"/>
    <property type="evidence" value="ECO:0007669"/>
    <property type="project" value="TreeGrafter"/>
</dbReference>
<keyword evidence="2" id="KW-0328">Glycosyltransferase</keyword>
<dbReference type="OrthoDB" id="439943at2759"/>
<evidence type="ECO:0000313" key="6">
    <source>
        <dbReference type="Proteomes" id="UP000799439"/>
    </source>
</evidence>
<feature type="active site" description="Nucleophile" evidence="4">
    <location>
        <position position="310"/>
    </location>
</feature>
<dbReference type="Proteomes" id="UP000799439">
    <property type="component" value="Unassembled WGS sequence"/>
</dbReference>
<keyword evidence="6" id="KW-1185">Reference proteome</keyword>
<reference evidence="5" key="1">
    <citation type="journal article" date="2020" name="Stud. Mycol.">
        <title>101 Dothideomycetes genomes: a test case for predicting lifestyles and emergence of pathogens.</title>
        <authorList>
            <person name="Haridas S."/>
            <person name="Albert R."/>
            <person name="Binder M."/>
            <person name="Bloem J."/>
            <person name="Labutti K."/>
            <person name="Salamov A."/>
            <person name="Andreopoulos B."/>
            <person name="Baker S."/>
            <person name="Barry K."/>
            <person name="Bills G."/>
            <person name="Bluhm B."/>
            <person name="Cannon C."/>
            <person name="Castanera R."/>
            <person name="Culley D."/>
            <person name="Daum C."/>
            <person name="Ezra D."/>
            <person name="Gonzalez J."/>
            <person name="Henrissat B."/>
            <person name="Kuo A."/>
            <person name="Liang C."/>
            <person name="Lipzen A."/>
            <person name="Lutzoni F."/>
            <person name="Magnuson J."/>
            <person name="Mondo S."/>
            <person name="Nolan M."/>
            <person name="Ohm R."/>
            <person name="Pangilinan J."/>
            <person name="Park H.-J."/>
            <person name="Ramirez L."/>
            <person name="Alfaro M."/>
            <person name="Sun H."/>
            <person name="Tritt A."/>
            <person name="Yoshinaga Y."/>
            <person name="Zwiers L.-H."/>
            <person name="Turgeon B."/>
            <person name="Goodwin S."/>
            <person name="Spatafora J."/>
            <person name="Crous P."/>
            <person name="Grigoriev I."/>
        </authorList>
    </citation>
    <scope>NUCLEOTIDE SEQUENCE</scope>
    <source>
        <strain evidence="5">CBS 260.36</strain>
    </source>
</reference>
<evidence type="ECO:0000313" key="5">
    <source>
        <dbReference type="EMBL" id="KAF2158234.1"/>
    </source>
</evidence>
<dbReference type="InterPro" id="IPR002685">
    <property type="entry name" value="Glyco_trans_15"/>
</dbReference>
<proteinExistence type="inferred from homology"/>
<dbReference type="Gene3D" id="3.90.550.10">
    <property type="entry name" value="Spore Coat Polysaccharide Biosynthesis Protein SpsA, Chain A"/>
    <property type="match status" value="1"/>
</dbReference>
<dbReference type="EMBL" id="ML996081">
    <property type="protein sequence ID" value="KAF2158234.1"/>
    <property type="molecule type" value="Genomic_DNA"/>
</dbReference>
<dbReference type="PANTHER" id="PTHR31121:SF2">
    <property type="entry name" value="MANNOSYLTRANSFERASE KTR5-RELATED"/>
    <property type="match status" value="1"/>
</dbReference>
<accession>A0A9P4MQE9</accession>
<organism evidence="5 6">
    <name type="scientific">Myriangium duriaei CBS 260.36</name>
    <dbReference type="NCBI Taxonomy" id="1168546"/>
    <lineage>
        <taxon>Eukaryota</taxon>
        <taxon>Fungi</taxon>
        <taxon>Dikarya</taxon>
        <taxon>Ascomycota</taxon>
        <taxon>Pezizomycotina</taxon>
        <taxon>Dothideomycetes</taxon>
        <taxon>Dothideomycetidae</taxon>
        <taxon>Myriangiales</taxon>
        <taxon>Myriangiaceae</taxon>
        <taxon>Myriangium</taxon>
    </lineage>
</organism>
<comment type="similarity">
    <text evidence="1">Belongs to the glycosyltransferase 15 family.</text>
</comment>
<dbReference type="GO" id="GO:0016020">
    <property type="term" value="C:membrane"/>
    <property type="evidence" value="ECO:0007669"/>
    <property type="project" value="InterPro"/>
</dbReference>
<dbReference type="Pfam" id="PF01793">
    <property type="entry name" value="Glyco_transf_15"/>
    <property type="match status" value="1"/>
</dbReference>
<evidence type="ECO:0000256" key="1">
    <source>
        <dbReference type="ARBA" id="ARBA00007677"/>
    </source>
</evidence>
<dbReference type="InterPro" id="IPR029044">
    <property type="entry name" value="Nucleotide-diphossugar_trans"/>
</dbReference>
<comment type="caution">
    <text evidence="5">The sequence shown here is derived from an EMBL/GenBank/DDBJ whole genome shotgun (WGS) entry which is preliminary data.</text>
</comment>
<protein>
    <submittedName>
        <fullName evidence="5">Glycosyltransferase family 15 protein</fullName>
    </submittedName>
</protein>
<gene>
    <name evidence="5" type="ORF">K461DRAFT_274478</name>
</gene>
<keyword evidence="3" id="KW-0808">Transferase</keyword>
<dbReference type="GO" id="GO:0000026">
    <property type="term" value="F:alpha-1,2-mannosyltransferase activity"/>
    <property type="evidence" value="ECO:0007669"/>
    <property type="project" value="TreeGrafter"/>
</dbReference>
<evidence type="ECO:0000256" key="3">
    <source>
        <dbReference type="ARBA" id="ARBA00022679"/>
    </source>
</evidence>
<dbReference type="PANTHER" id="PTHR31121">
    <property type="entry name" value="ALPHA-1,2 MANNOSYLTRANSFERASE KTR1"/>
    <property type="match status" value="1"/>
</dbReference>